<dbReference type="Proteomes" id="UP000070401">
    <property type="component" value="Unassembled WGS sequence"/>
</dbReference>
<evidence type="ECO:0000313" key="1">
    <source>
        <dbReference type="EMBL" id="KXA23201.1"/>
    </source>
</evidence>
<accession>A0A133P3S8</accession>
<sequence length="43" mass="4756">MKLKTILTFLDRSNNKTTTINTTNNNDFLGIFSPPIKKATGSV</sequence>
<proteinExistence type="predicted"/>
<gene>
    <name evidence="1" type="ORF">HMPREF3221_00821</name>
</gene>
<name>A0A133P3S8_FUSNU</name>
<dbReference type="PATRIC" id="fig|851.8.peg.826"/>
<organism evidence="1 2">
    <name type="scientific">Fusobacterium nucleatum</name>
    <dbReference type="NCBI Taxonomy" id="851"/>
    <lineage>
        <taxon>Bacteria</taxon>
        <taxon>Fusobacteriati</taxon>
        <taxon>Fusobacteriota</taxon>
        <taxon>Fusobacteriia</taxon>
        <taxon>Fusobacteriales</taxon>
        <taxon>Fusobacteriaceae</taxon>
        <taxon>Fusobacterium</taxon>
    </lineage>
</organism>
<dbReference type="EMBL" id="LRPY01000076">
    <property type="protein sequence ID" value="KXA23201.1"/>
    <property type="molecule type" value="Genomic_DNA"/>
</dbReference>
<evidence type="ECO:0000313" key="2">
    <source>
        <dbReference type="Proteomes" id="UP000070401"/>
    </source>
</evidence>
<reference evidence="2" key="1">
    <citation type="submission" date="2016-01" db="EMBL/GenBank/DDBJ databases">
        <authorList>
            <person name="Mitreva M."/>
            <person name="Pepin K.H."/>
            <person name="Mihindukulasuriya K.A."/>
            <person name="Fulton R."/>
            <person name="Fronick C."/>
            <person name="O'Laughlin M."/>
            <person name="Miner T."/>
            <person name="Herter B."/>
            <person name="Rosa B.A."/>
            <person name="Cordes M."/>
            <person name="Tomlinson C."/>
            <person name="Wollam A."/>
            <person name="Palsikar V.B."/>
            <person name="Mardis E.R."/>
            <person name="Wilson R.K."/>
        </authorList>
    </citation>
    <scope>NUCLEOTIDE SEQUENCE [LARGE SCALE GENOMIC DNA]</scope>
    <source>
        <strain evidence="2">MJR7757B</strain>
    </source>
</reference>
<protein>
    <submittedName>
        <fullName evidence="1">Uncharacterized protein</fullName>
    </submittedName>
</protein>
<dbReference type="AlphaFoldDB" id="A0A133P3S8"/>
<comment type="caution">
    <text evidence="1">The sequence shown here is derived from an EMBL/GenBank/DDBJ whole genome shotgun (WGS) entry which is preliminary data.</text>
</comment>
<keyword evidence="2" id="KW-1185">Reference proteome</keyword>